<accession>A0AAV1TFY2</accession>
<gene>
    <name evidence="1" type="ORF">PM001_LOCUS5963</name>
</gene>
<reference evidence="1" key="1">
    <citation type="submission" date="2024-01" db="EMBL/GenBank/DDBJ databases">
        <authorList>
            <person name="Webb A."/>
        </authorList>
    </citation>
    <scope>NUCLEOTIDE SEQUENCE</scope>
    <source>
        <strain evidence="1">Pm1</strain>
    </source>
</reference>
<dbReference type="EMBL" id="CAKLBY020000048">
    <property type="protein sequence ID" value="CAK7919279.1"/>
    <property type="molecule type" value="Genomic_DNA"/>
</dbReference>
<dbReference type="Proteomes" id="UP001162060">
    <property type="component" value="Unassembled WGS sequence"/>
</dbReference>
<evidence type="ECO:0000313" key="1">
    <source>
        <dbReference type="EMBL" id="CAK7919279.1"/>
    </source>
</evidence>
<evidence type="ECO:0000313" key="2">
    <source>
        <dbReference type="Proteomes" id="UP001162060"/>
    </source>
</evidence>
<sequence>MIKDTSPPELPQRLFTLHKQWDTKAASLLRGLEHMQNCCSPERCSSSLCRSTRRLLKTYATHSCLCKPIDNNGDSSFSCRVCKLWHFLMTKQRVHELDHARVLERRLDCRLKLVQLCRMMRLSDPWRRIIAVTVQNNAQNRMRRT</sequence>
<dbReference type="AlphaFoldDB" id="A0AAV1TFY2"/>
<name>A0AAV1TFY2_9STRA</name>
<comment type="caution">
    <text evidence="1">The sequence shown here is derived from an EMBL/GenBank/DDBJ whole genome shotgun (WGS) entry which is preliminary data.</text>
</comment>
<organism evidence="1 2">
    <name type="scientific">Peronospora matthiolae</name>
    <dbReference type="NCBI Taxonomy" id="2874970"/>
    <lineage>
        <taxon>Eukaryota</taxon>
        <taxon>Sar</taxon>
        <taxon>Stramenopiles</taxon>
        <taxon>Oomycota</taxon>
        <taxon>Peronosporomycetes</taxon>
        <taxon>Peronosporales</taxon>
        <taxon>Peronosporaceae</taxon>
        <taxon>Peronospora</taxon>
    </lineage>
</organism>
<proteinExistence type="predicted"/>
<protein>
    <submittedName>
        <fullName evidence="1">Uncharacterized protein</fullName>
    </submittedName>
</protein>